<comment type="caution">
    <text evidence="1">The sequence shown here is derived from an EMBL/GenBank/DDBJ whole genome shotgun (WGS) entry which is preliminary data.</text>
</comment>
<protein>
    <submittedName>
        <fullName evidence="1">Uncharacterized protein</fullName>
    </submittedName>
</protein>
<dbReference type="AlphaFoldDB" id="A0A6X8RNQ6"/>
<dbReference type="Pfam" id="PF13957">
    <property type="entry name" value="YafO_toxin"/>
    <property type="match status" value="1"/>
</dbReference>
<name>A0A6X8RNQ6_SALET</name>
<dbReference type="InterPro" id="IPR020353">
    <property type="entry name" value="Toxin_YafO"/>
</dbReference>
<reference evidence="1" key="1">
    <citation type="journal article" date="2018" name="Genome Biol.">
        <title>SKESA: strategic k-mer extension for scrupulous assemblies.</title>
        <authorList>
            <person name="Souvorov A."/>
            <person name="Agarwala R."/>
            <person name="Lipman D.J."/>
        </authorList>
    </citation>
    <scope>NUCLEOTIDE SEQUENCE</scope>
    <source>
        <strain evidence="1">Salmonella enterica</strain>
    </source>
</reference>
<dbReference type="EMBL" id="DAAFZQ010000006">
    <property type="protein sequence ID" value="HAB2181006.1"/>
    <property type="molecule type" value="Genomic_DNA"/>
</dbReference>
<accession>A0A6X8RNQ6</accession>
<evidence type="ECO:0000313" key="1">
    <source>
        <dbReference type="EMBL" id="HAB2181006.1"/>
    </source>
</evidence>
<organism evidence="1">
    <name type="scientific">Salmonella enterica subsp. enterica serovar Give</name>
    <dbReference type="NCBI Taxonomy" id="46626"/>
    <lineage>
        <taxon>Bacteria</taxon>
        <taxon>Pseudomonadati</taxon>
        <taxon>Pseudomonadota</taxon>
        <taxon>Gammaproteobacteria</taxon>
        <taxon>Enterobacterales</taxon>
        <taxon>Enterobacteriaceae</taxon>
        <taxon>Salmonella</taxon>
    </lineage>
</organism>
<sequence>MGNKIVRSELIKEAIIEDPLVRLPIDEFEEYKLICLDEGKIPAPPEPEQHEYVSYIDTIGRDKYFRKPTEARAEELFHAHVWQEGCCWGEGDDLLIQWACTSNSYVVYSYFVDIDDDHHIYIIDYCKDKAHDLIEDKQQVSIWTEQAKQYRLQHIKPA</sequence>
<gene>
    <name evidence="1" type="ORF">GB201_11985</name>
</gene>
<proteinExistence type="predicted"/>
<reference evidence="1" key="2">
    <citation type="submission" date="2019-10" db="EMBL/GenBank/DDBJ databases">
        <authorList>
            <consortium name="NCBI Pathogen Detection Project"/>
        </authorList>
    </citation>
    <scope>NUCLEOTIDE SEQUENCE</scope>
    <source>
        <strain evidence="1">Salmonella enterica</strain>
    </source>
</reference>